<feature type="compositionally biased region" description="Basic residues" evidence="1">
    <location>
        <begin position="627"/>
        <end position="640"/>
    </location>
</feature>
<name>A0AA40ERL1_9PEZI</name>
<feature type="compositionally biased region" description="Low complexity" evidence="1">
    <location>
        <begin position="516"/>
        <end position="530"/>
    </location>
</feature>
<reference evidence="2" key="1">
    <citation type="submission" date="2023-06" db="EMBL/GenBank/DDBJ databases">
        <title>Genome-scale phylogeny and comparative genomics of the fungal order Sordariales.</title>
        <authorList>
            <consortium name="Lawrence Berkeley National Laboratory"/>
            <person name="Hensen N."/>
            <person name="Bonometti L."/>
            <person name="Westerberg I."/>
            <person name="Brannstrom I.O."/>
            <person name="Guillou S."/>
            <person name="Cros-Aarteil S."/>
            <person name="Calhoun S."/>
            <person name="Haridas S."/>
            <person name="Kuo A."/>
            <person name="Mondo S."/>
            <person name="Pangilinan J."/>
            <person name="Riley R."/>
            <person name="LaButti K."/>
            <person name="Andreopoulos B."/>
            <person name="Lipzen A."/>
            <person name="Chen C."/>
            <person name="Yanf M."/>
            <person name="Daum C."/>
            <person name="Ng V."/>
            <person name="Clum A."/>
            <person name="Steindorff A."/>
            <person name="Ohm R."/>
            <person name="Martin F."/>
            <person name="Silar P."/>
            <person name="Natvig D."/>
            <person name="Lalanne C."/>
            <person name="Gautier V."/>
            <person name="Ament-velasquez S.L."/>
            <person name="Kruys A."/>
            <person name="Hutchinson M.I."/>
            <person name="Powell A.J."/>
            <person name="Barry K."/>
            <person name="Miller A.N."/>
            <person name="Grigoriev I.V."/>
            <person name="Debuchy R."/>
            <person name="Gladieux P."/>
            <person name="Thoren M.H."/>
            <person name="Johannesson H."/>
        </authorList>
    </citation>
    <scope>NUCLEOTIDE SEQUENCE</scope>
    <source>
        <strain evidence="2">SMH3187-1</strain>
    </source>
</reference>
<comment type="caution">
    <text evidence="2">The sequence shown here is derived from an EMBL/GenBank/DDBJ whole genome shotgun (WGS) entry which is preliminary data.</text>
</comment>
<feature type="region of interest" description="Disordered" evidence="1">
    <location>
        <begin position="126"/>
        <end position="145"/>
    </location>
</feature>
<evidence type="ECO:0000313" key="3">
    <source>
        <dbReference type="Proteomes" id="UP001172155"/>
    </source>
</evidence>
<feature type="region of interest" description="Disordered" evidence="1">
    <location>
        <begin position="1003"/>
        <end position="1024"/>
    </location>
</feature>
<evidence type="ECO:0000256" key="1">
    <source>
        <dbReference type="SAM" id="MobiDB-lite"/>
    </source>
</evidence>
<feature type="region of interest" description="Disordered" evidence="1">
    <location>
        <begin position="1039"/>
        <end position="1094"/>
    </location>
</feature>
<feature type="region of interest" description="Disordered" evidence="1">
    <location>
        <begin position="825"/>
        <end position="849"/>
    </location>
</feature>
<feature type="compositionally biased region" description="Polar residues" evidence="1">
    <location>
        <begin position="550"/>
        <end position="562"/>
    </location>
</feature>
<proteinExistence type="predicted"/>
<feature type="compositionally biased region" description="Basic residues" evidence="1">
    <location>
        <begin position="1162"/>
        <end position="1171"/>
    </location>
</feature>
<feature type="compositionally biased region" description="Polar residues" evidence="1">
    <location>
        <begin position="861"/>
        <end position="879"/>
    </location>
</feature>
<feature type="region of interest" description="Disordered" evidence="1">
    <location>
        <begin position="1256"/>
        <end position="1317"/>
    </location>
</feature>
<protein>
    <submittedName>
        <fullName evidence="2">Uncharacterized protein</fullName>
    </submittedName>
</protein>
<evidence type="ECO:0000313" key="2">
    <source>
        <dbReference type="EMBL" id="KAK0744125.1"/>
    </source>
</evidence>
<feature type="compositionally biased region" description="Acidic residues" evidence="1">
    <location>
        <begin position="1053"/>
        <end position="1066"/>
    </location>
</feature>
<feature type="region of interest" description="Disordered" evidence="1">
    <location>
        <begin position="1136"/>
        <end position="1180"/>
    </location>
</feature>
<feature type="region of interest" description="Disordered" evidence="1">
    <location>
        <begin position="360"/>
        <end position="562"/>
    </location>
</feature>
<feature type="compositionally biased region" description="Low complexity" evidence="1">
    <location>
        <begin position="394"/>
        <end position="407"/>
    </location>
</feature>
<feature type="compositionally biased region" description="Low complexity" evidence="1">
    <location>
        <begin position="1302"/>
        <end position="1317"/>
    </location>
</feature>
<feature type="region of interest" description="Disordered" evidence="1">
    <location>
        <begin position="1"/>
        <end position="29"/>
    </location>
</feature>
<feature type="region of interest" description="Disordered" evidence="1">
    <location>
        <begin position="580"/>
        <end position="666"/>
    </location>
</feature>
<organism evidence="2 3">
    <name type="scientific">Schizothecium vesticola</name>
    <dbReference type="NCBI Taxonomy" id="314040"/>
    <lineage>
        <taxon>Eukaryota</taxon>
        <taxon>Fungi</taxon>
        <taxon>Dikarya</taxon>
        <taxon>Ascomycota</taxon>
        <taxon>Pezizomycotina</taxon>
        <taxon>Sordariomycetes</taxon>
        <taxon>Sordariomycetidae</taxon>
        <taxon>Sordariales</taxon>
        <taxon>Schizotheciaceae</taxon>
        <taxon>Schizothecium</taxon>
    </lineage>
</organism>
<feature type="compositionally biased region" description="Low complexity" evidence="1">
    <location>
        <begin position="469"/>
        <end position="493"/>
    </location>
</feature>
<dbReference type="EMBL" id="JAUKUD010000005">
    <property type="protein sequence ID" value="KAK0744125.1"/>
    <property type="molecule type" value="Genomic_DNA"/>
</dbReference>
<feature type="compositionally biased region" description="Polar residues" evidence="1">
    <location>
        <begin position="825"/>
        <end position="834"/>
    </location>
</feature>
<gene>
    <name evidence="2" type="ORF">B0T18DRAFT_392773</name>
</gene>
<keyword evidence="3" id="KW-1185">Reference proteome</keyword>
<feature type="region of interest" description="Disordered" evidence="1">
    <location>
        <begin position="686"/>
        <end position="712"/>
    </location>
</feature>
<dbReference type="Proteomes" id="UP001172155">
    <property type="component" value="Unassembled WGS sequence"/>
</dbReference>
<feature type="compositionally biased region" description="Basic residues" evidence="1">
    <location>
        <begin position="1139"/>
        <end position="1150"/>
    </location>
</feature>
<sequence>MDLTESQINKPDDAKKESRPANDNTPQPIPVWTALRQDPIHDQDFLQSQLEQEHMEMDSQFSAMDAPRFIPLINVSVRADDNEVFDNIETGPQSSHINSAQLFTVNDLLRDDFDHIHNVRTMEDGPMADELHPAQDDDSPMPRDERAPMVVSSDSNYIPYQPHERPAIVSSSNMDWARDLNLPNIIDIPSTPSIPTMPSQIAPGLIPRYPEPEMFERFDMNNPPLAFTWPSSRGYPKRFGNWPWNPNAFPSRPQPPTPELGGHGDIFMGYTPREDWGQDRIGMASKLFKQNDPNGRRLYEDDMRRRATSGGGTVDPSRLTVDSFGVVSGPDMTPNEMSCFGPGQDWMQNLSIGMPNLPSMSGGMPTGMPTGAAHHSQHNESVPPYDVPMQSIEPQQPSQPAQQSASSTTNFFPVSISRPLGTKTRVASKTEAESSEEENDFNEPTINQGDDDDDDWKPKRSGARKKKAPSIARRAATATASSTAPCGPATSAPERLAASTRAQPSAPASRKKGGVPRKAAAPKNPAAPRNQASRKKAQNKAAAEAQGGASQDNDLGPASSQTVAYSDDLATALFQHAAQNYNPAAAAPQPARPPPKKRAPAKKKAAADIAGAASGNSKPASPESRKKVTRGPRGPYKRKPNKDAAVHAPAEAAPTTQGTPAPEMIAAGRPGAADLMVFTAHAPCPGPKLGPRVPQHGQHSVPSAGQQSGQYRPPITLEEHQRRVPEFAAAVQQHDPPELSLHLPDGRPYHNVPQQGGQRMRQGMNYNPAQHGGQNMHCNIAQQGGQGGMHYNHPQQGGQSMYRNPPQQGSQGMNYNATQQGGQNMHHNFPQQGDQRIPHNPPQRGGQTMYPPQRIGFVNQHIGSPSTNQARQTGLSSSPMGRYPNLSPAHFRAPLPENLERQLYDVWTPEPEYNSSLPFLPGNDMTYRMQAEHESTNGFERFKDAMVRNDVDFDVNHELMRRQRLGHQPGDIGQPLTEAQLRMHNENNRHNRELEERIGNSYPRVNNIPEQTANVNRPPEDWLPTQSRADLQARMLPPAVPASRMQASTAGVEADDDDDADGDDVQDVPTKRKRPTKVVVKAKGKTRQEAVDASVTDHQLGAQEQVIPPVQTPHIAAQASTASVPVIILPAPVLPPKKQAAKRQPAKKRTSAAADLTDEKPKPKRPPRKKKDAAAGTSTAAGTSAAAGALTAAGNLTATGALTAGASLTAADDSTIVVATTALRPSPANLFSGQHSPITNLFPFSGGPYVAASRRAREPTPTPASGFSRTRGGGGVAGGHPVWRQDETWGSFRDQQPVATRSELPGLMLSSSSSGEE</sequence>
<feature type="compositionally biased region" description="Low complexity" evidence="1">
    <location>
        <begin position="580"/>
        <end position="589"/>
    </location>
</feature>
<feature type="compositionally biased region" description="Low complexity" evidence="1">
    <location>
        <begin position="360"/>
        <end position="371"/>
    </location>
</feature>
<feature type="compositionally biased region" description="Basic residues" evidence="1">
    <location>
        <begin position="459"/>
        <end position="468"/>
    </location>
</feature>
<feature type="compositionally biased region" description="Basic residues" evidence="1">
    <location>
        <begin position="594"/>
        <end position="604"/>
    </location>
</feature>
<feature type="compositionally biased region" description="Polar residues" evidence="1">
    <location>
        <begin position="697"/>
        <end position="710"/>
    </location>
</feature>
<feature type="compositionally biased region" description="Basic and acidic residues" evidence="1">
    <location>
        <begin position="10"/>
        <end position="20"/>
    </location>
</feature>
<feature type="compositionally biased region" description="Low complexity" evidence="1">
    <location>
        <begin position="539"/>
        <end position="549"/>
    </location>
</feature>
<feature type="region of interest" description="Disordered" evidence="1">
    <location>
        <begin position="861"/>
        <end position="881"/>
    </location>
</feature>
<feature type="compositionally biased region" description="Basic residues" evidence="1">
    <location>
        <begin position="1071"/>
        <end position="1085"/>
    </location>
</feature>
<accession>A0AA40ERL1</accession>